<keyword evidence="3" id="KW-1003">Cell membrane</keyword>
<dbReference type="PANTHER" id="PTHR30012:SF0">
    <property type="entry name" value="TYPE II SECRETION SYSTEM PROTEIN F-RELATED"/>
    <property type="match status" value="1"/>
</dbReference>
<keyword evidence="4" id="KW-0997">Cell inner membrane</keyword>
<dbReference type="RefSeq" id="WP_054467846.1">
    <property type="nucleotide sequence ID" value="NZ_CP159837.1"/>
</dbReference>
<proteinExistence type="inferred from homology"/>
<comment type="subcellular location">
    <subcellularLocation>
        <location evidence="1">Cell inner membrane</location>
        <topology evidence="1">Multi-pass membrane protein</topology>
    </subcellularLocation>
</comment>
<evidence type="ECO:0000256" key="7">
    <source>
        <dbReference type="ARBA" id="ARBA00023136"/>
    </source>
</evidence>
<reference evidence="10" key="1">
    <citation type="submission" date="2024-07" db="EMBL/GenBank/DDBJ databases">
        <authorList>
            <person name="Kim Y.J."/>
            <person name="Jeong J.Y."/>
        </authorList>
    </citation>
    <scope>NUCLEOTIDE SEQUENCE</scope>
    <source>
        <strain evidence="10">GIHE-MW2</strain>
    </source>
</reference>
<keyword evidence="6 8" id="KW-1133">Transmembrane helix</keyword>
<accession>A0AAU8JEX4</accession>
<keyword evidence="7 8" id="KW-0472">Membrane</keyword>
<evidence type="ECO:0000256" key="4">
    <source>
        <dbReference type="ARBA" id="ARBA00022519"/>
    </source>
</evidence>
<evidence type="ECO:0000256" key="3">
    <source>
        <dbReference type="ARBA" id="ARBA00022475"/>
    </source>
</evidence>
<feature type="domain" description="Type II secretion system protein GspF" evidence="9">
    <location>
        <begin position="37"/>
        <end position="160"/>
    </location>
</feature>
<sequence length="373" mass="40824">MAQAVGEKPTKGFDFSQLEERFNMMMSSITVKDKAVFSRQLAMMFASGIALMKAIDILGSQAENAKMKYALKRIKADLETGVPLSVSMGKFPDVFDDLYCAMVESGEIGGVLDTVLNRLAIALEKSAKMENEIKSASSYPKAVGSIAVIVFFAMTTFLLPTFAKIFEDLGAKLPFITVALLEISKFSRDPMRMGPAIGVLWFVIFLIKTYYKTPVGRLMIDRGMLYLPIIGELLKLIAVARFCNTFAMLTAAGVPMLTCFDIVGRTAGNQAICNAITSAKSEVQQGGSLTEAFEREKIFPNMAISMMRIGEETGELDKMLSKVGEFYEDEVEQAIKGLTSTLEPIMMVGIAALVGSILMSMYLPMFAVFDKLG</sequence>
<dbReference type="PRINTS" id="PR00812">
    <property type="entry name" value="BCTERIALGSPF"/>
</dbReference>
<dbReference type="Pfam" id="PF00482">
    <property type="entry name" value="T2SSF"/>
    <property type="match status" value="2"/>
</dbReference>
<dbReference type="AlphaFoldDB" id="A0AAU8JEX4"/>
<evidence type="ECO:0000256" key="2">
    <source>
        <dbReference type="ARBA" id="ARBA00005745"/>
    </source>
</evidence>
<protein>
    <submittedName>
        <fullName evidence="10">Type II secretion system F family protein</fullName>
    </submittedName>
</protein>
<dbReference type="InterPro" id="IPR018076">
    <property type="entry name" value="T2SS_GspF_dom"/>
</dbReference>
<feature type="transmembrane region" description="Helical" evidence="8">
    <location>
        <begin position="345"/>
        <end position="369"/>
    </location>
</feature>
<name>A0AAU8JEX4_9CYAN</name>
<dbReference type="FunFam" id="1.20.81.30:FF:000001">
    <property type="entry name" value="Type II secretion system protein F"/>
    <property type="match status" value="2"/>
</dbReference>
<comment type="similarity">
    <text evidence="2">Belongs to the GSP F family.</text>
</comment>
<evidence type="ECO:0000259" key="9">
    <source>
        <dbReference type="Pfam" id="PF00482"/>
    </source>
</evidence>
<dbReference type="InterPro" id="IPR042094">
    <property type="entry name" value="T2SS_GspF_sf"/>
</dbReference>
<evidence type="ECO:0000256" key="8">
    <source>
        <dbReference type="SAM" id="Phobius"/>
    </source>
</evidence>
<evidence type="ECO:0000313" key="10">
    <source>
        <dbReference type="EMBL" id="XCM37347.1"/>
    </source>
</evidence>
<feature type="transmembrane region" description="Helical" evidence="8">
    <location>
        <begin position="193"/>
        <end position="211"/>
    </location>
</feature>
<dbReference type="EMBL" id="CP159837">
    <property type="protein sequence ID" value="XCM37347.1"/>
    <property type="molecule type" value="Genomic_DNA"/>
</dbReference>
<dbReference type="Gene3D" id="1.20.81.30">
    <property type="entry name" value="Type II secretion system (T2SS), domain F"/>
    <property type="match status" value="2"/>
</dbReference>
<gene>
    <name evidence="10" type="ORF">ABWT76_000101</name>
</gene>
<evidence type="ECO:0000256" key="5">
    <source>
        <dbReference type="ARBA" id="ARBA00022692"/>
    </source>
</evidence>
<evidence type="ECO:0000256" key="1">
    <source>
        <dbReference type="ARBA" id="ARBA00004429"/>
    </source>
</evidence>
<dbReference type="PANTHER" id="PTHR30012">
    <property type="entry name" value="GENERAL SECRETION PATHWAY PROTEIN"/>
    <property type="match status" value="1"/>
</dbReference>
<dbReference type="InterPro" id="IPR003004">
    <property type="entry name" value="GspF/PilC"/>
</dbReference>
<feature type="domain" description="Type II secretion system protein GspF" evidence="9">
    <location>
        <begin position="242"/>
        <end position="364"/>
    </location>
</feature>
<dbReference type="GO" id="GO:0005886">
    <property type="term" value="C:plasma membrane"/>
    <property type="evidence" value="ECO:0007669"/>
    <property type="project" value="UniProtKB-SubCell"/>
</dbReference>
<keyword evidence="5 8" id="KW-0812">Transmembrane</keyword>
<organism evidence="10">
    <name type="scientific">Planktothricoides raciborskii GIHE-MW2</name>
    <dbReference type="NCBI Taxonomy" id="2792601"/>
    <lineage>
        <taxon>Bacteria</taxon>
        <taxon>Bacillati</taxon>
        <taxon>Cyanobacteriota</taxon>
        <taxon>Cyanophyceae</taxon>
        <taxon>Oscillatoriophycideae</taxon>
        <taxon>Oscillatoriales</taxon>
        <taxon>Oscillatoriaceae</taxon>
        <taxon>Planktothricoides</taxon>
    </lineage>
</organism>
<feature type="transmembrane region" description="Helical" evidence="8">
    <location>
        <begin position="142"/>
        <end position="163"/>
    </location>
</feature>
<evidence type="ECO:0000256" key="6">
    <source>
        <dbReference type="ARBA" id="ARBA00022989"/>
    </source>
</evidence>